<dbReference type="InParanoid" id="D0NC55"/>
<proteinExistence type="predicted"/>
<accession>D0NC55</accession>
<organism evidence="3 4">
    <name type="scientific">Phytophthora infestans (strain T30-4)</name>
    <name type="common">Potato late blight agent</name>
    <dbReference type="NCBI Taxonomy" id="403677"/>
    <lineage>
        <taxon>Eukaryota</taxon>
        <taxon>Sar</taxon>
        <taxon>Stramenopiles</taxon>
        <taxon>Oomycota</taxon>
        <taxon>Peronosporomycetes</taxon>
        <taxon>Peronosporales</taxon>
        <taxon>Peronosporaceae</taxon>
        <taxon>Phytophthora</taxon>
    </lineage>
</organism>
<gene>
    <name evidence="3" type="ORF">PITG_09498</name>
</gene>
<dbReference type="Proteomes" id="UP000006643">
    <property type="component" value="Unassembled WGS sequence"/>
</dbReference>
<evidence type="ECO:0000313" key="4">
    <source>
        <dbReference type="Proteomes" id="UP000006643"/>
    </source>
</evidence>
<keyword evidence="2" id="KW-0732">Signal</keyword>
<dbReference type="GeneID" id="9462614"/>
<dbReference type="RefSeq" id="XP_002903145.1">
    <property type="nucleotide sequence ID" value="XM_002903099.1"/>
</dbReference>
<dbReference type="OrthoDB" id="108926at2759"/>
<evidence type="ECO:0000256" key="2">
    <source>
        <dbReference type="SAM" id="SignalP"/>
    </source>
</evidence>
<feature type="region of interest" description="Disordered" evidence="1">
    <location>
        <begin position="24"/>
        <end position="45"/>
    </location>
</feature>
<feature type="chain" id="PRO_5003012494" evidence="2">
    <location>
        <begin position="23"/>
        <end position="105"/>
    </location>
</feature>
<dbReference type="AlphaFoldDB" id="D0NC55"/>
<feature type="signal peptide" evidence="2">
    <location>
        <begin position="1"/>
        <end position="22"/>
    </location>
</feature>
<evidence type="ECO:0000313" key="3">
    <source>
        <dbReference type="EMBL" id="EEY55569.1"/>
    </source>
</evidence>
<name>D0NC55_PHYIT</name>
<protein>
    <submittedName>
        <fullName evidence="3">Secreted RxLR effector peptide protein, putative</fullName>
    </submittedName>
</protein>
<keyword evidence="4" id="KW-1185">Reference proteome</keyword>
<sequence length="105" mass="11764">MHLRFVLLTIVATLVATCCSEARSLRQGASTKTTGLASEHDPESEERVFRVRDVASGAITKAESAPLKTSKWDKVLSKLAKQMLPGANEYKLVYNNGRWKPEYYF</sequence>
<reference evidence="4" key="1">
    <citation type="journal article" date="2009" name="Nature">
        <title>Genome sequence and analysis of the Irish potato famine pathogen Phytophthora infestans.</title>
        <authorList>
            <consortium name="The Broad Institute Genome Sequencing Platform"/>
            <person name="Haas B.J."/>
            <person name="Kamoun S."/>
            <person name="Zody M.C."/>
            <person name="Jiang R.H."/>
            <person name="Handsaker R.E."/>
            <person name="Cano L.M."/>
            <person name="Grabherr M."/>
            <person name="Kodira C.D."/>
            <person name="Raffaele S."/>
            <person name="Torto-Alalibo T."/>
            <person name="Bozkurt T.O."/>
            <person name="Ah-Fong A.M."/>
            <person name="Alvarado L."/>
            <person name="Anderson V.L."/>
            <person name="Armstrong M.R."/>
            <person name="Avrova A."/>
            <person name="Baxter L."/>
            <person name="Beynon J."/>
            <person name="Boevink P.C."/>
            <person name="Bollmann S.R."/>
            <person name="Bos J.I."/>
            <person name="Bulone V."/>
            <person name="Cai G."/>
            <person name="Cakir C."/>
            <person name="Carrington J.C."/>
            <person name="Chawner M."/>
            <person name="Conti L."/>
            <person name="Costanzo S."/>
            <person name="Ewan R."/>
            <person name="Fahlgren N."/>
            <person name="Fischbach M.A."/>
            <person name="Fugelstad J."/>
            <person name="Gilroy E.M."/>
            <person name="Gnerre S."/>
            <person name="Green P.J."/>
            <person name="Grenville-Briggs L.J."/>
            <person name="Griffith J."/>
            <person name="Grunwald N.J."/>
            <person name="Horn K."/>
            <person name="Horner N.R."/>
            <person name="Hu C.H."/>
            <person name="Huitema E."/>
            <person name="Jeong D.H."/>
            <person name="Jones A.M."/>
            <person name="Jones J.D."/>
            <person name="Jones R.W."/>
            <person name="Karlsson E.K."/>
            <person name="Kunjeti S.G."/>
            <person name="Lamour K."/>
            <person name="Liu Z."/>
            <person name="Ma L."/>
            <person name="Maclean D."/>
            <person name="Chibucos M.C."/>
            <person name="McDonald H."/>
            <person name="McWalters J."/>
            <person name="Meijer H.J."/>
            <person name="Morgan W."/>
            <person name="Morris P.F."/>
            <person name="Munro C.A."/>
            <person name="O'Neill K."/>
            <person name="Ospina-Giraldo M."/>
            <person name="Pinzon A."/>
            <person name="Pritchard L."/>
            <person name="Ramsahoye B."/>
            <person name="Ren Q."/>
            <person name="Restrepo S."/>
            <person name="Roy S."/>
            <person name="Sadanandom A."/>
            <person name="Savidor A."/>
            <person name="Schornack S."/>
            <person name="Schwartz D.C."/>
            <person name="Schumann U.D."/>
            <person name="Schwessinger B."/>
            <person name="Seyer L."/>
            <person name="Sharpe T."/>
            <person name="Silvar C."/>
            <person name="Song J."/>
            <person name="Studholme D.J."/>
            <person name="Sykes S."/>
            <person name="Thines M."/>
            <person name="van de Vondervoort P.J."/>
            <person name="Phuntumart V."/>
            <person name="Wawra S."/>
            <person name="Weide R."/>
            <person name="Win J."/>
            <person name="Young C."/>
            <person name="Zhou S."/>
            <person name="Fry W."/>
            <person name="Meyers B.C."/>
            <person name="van West P."/>
            <person name="Ristaino J."/>
            <person name="Govers F."/>
            <person name="Birch P.R."/>
            <person name="Whisson S.C."/>
            <person name="Judelson H.S."/>
            <person name="Nusbaum C."/>
        </authorList>
    </citation>
    <scope>NUCLEOTIDE SEQUENCE [LARGE SCALE GENOMIC DNA]</scope>
    <source>
        <strain evidence="4">T30-4</strain>
    </source>
</reference>
<evidence type="ECO:0000256" key="1">
    <source>
        <dbReference type="SAM" id="MobiDB-lite"/>
    </source>
</evidence>
<dbReference type="HOGENOM" id="CLU_181108_0_0_1"/>
<dbReference type="KEGG" id="pif:PITG_09498"/>
<feature type="compositionally biased region" description="Polar residues" evidence="1">
    <location>
        <begin position="27"/>
        <end position="36"/>
    </location>
</feature>
<dbReference type="EMBL" id="DS028132">
    <property type="protein sequence ID" value="EEY55569.1"/>
    <property type="molecule type" value="Genomic_DNA"/>
</dbReference>
<dbReference type="VEuPathDB" id="FungiDB:PITG_09498"/>